<evidence type="ECO:0000256" key="3">
    <source>
        <dbReference type="ARBA" id="ARBA00022691"/>
    </source>
</evidence>
<dbReference type="HAMAP" id="MF_02126">
    <property type="entry name" value="RF_methyltr_PrmC"/>
    <property type="match status" value="1"/>
</dbReference>
<dbReference type="EMBL" id="LCBL01000004">
    <property type="protein sequence ID" value="KKS08803.1"/>
    <property type="molecule type" value="Genomic_DNA"/>
</dbReference>
<dbReference type="Pfam" id="PF17827">
    <property type="entry name" value="PrmC_N"/>
    <property type="match status" value="1"/>
</dbReference>
<dbReference type="InterPro" id="IPR004556">
    <property type="entry name" value="HemK-like"/>
</dbReference>
<evidence type="ECO:0000313" key="9">
    <source>
        <dbReference type="Proteomes" id="UP000033869"/>
    </source>
</evidence>
<dbReference type="NCBIfam" id="TIGR03534">
    <property type="entry name" value="RF_mod_PrmC"/>
    <property type="match status" value="1"/>
</dbReference>
<dbReference type="Pfam" id="PF05175">
    <property type="entry name" value="MTS"/>
    <property type="match status" value="1"/>
</dbReference>
<proteinExistence type="inferred from homology"/>
<dbReference type="PANTHER" id="PTHR18895">
    <property type="entry name" value="HEMK METHYLTRANSFERASE"/>
    <property type="match status" value="1"/>
</dbReference>
<dbReference type="SUPFAM" id="SSF53335">
    <property type="entry name" value="S-adenosyl-L-methionine-dependent methyltransferases"/>
    <property type="match status" value="1"/>
</dbReference>
<dbReference type="Proteomes" id="UP000033869">
    <property type="component" value="Unassembled WGS sequence"/>
</dbReference>
<comment type="function">
    <text evidence="5">Methylates the class 1 translation termination release factors RF1/PrfA and RF2/PrfB on the glutamine residue of the universally conserved GGQ motif.</text>
</comment>
<dbReference type="InterPro" id="IPR029063">
    <property type="entry name" value="SAM-dependent_MTases_sf"/>
</dbReference>
<comment type="similarity">
    <text evidence="5">Belongs to the protein N5-glutamine methyltransferase family. PrmC subfamily.</text>
</comment>
<sequence>MTNKEALKYAYDKLKETDEPKEAARFLLKQIVKKDLSFILAYPETKLSLGEERKFKRWVKKRSKHLPVWYITGYEHFCGLDFKVNQDVLIPRPETEILVEKVLSHTCHPELVSGSPQLQDRILKQVQDDGKRGSVASGKGLTIADIGTGSGAIGISLAKNLPKAKVYLTDVSKDALKVARKNAKLNKVKNVKILQGNLLEPLPQKVDLIVANLPYVPSEDMSSLSLDILHHEPRIALEGGGDGLDLYREFFGKAPEKIKKGGKMFVEIGERQGEKMVKIVKNVFPDAKVTWEKDWAGLDRFVIVELGE</sequence>
<dbReference type="InterPro" id="IPR040758">
    <property type="entry name" value="PrmC_N"/>
</dbReference>
<organism evidence="8 9">
    <name type="scientific">candidate division CPR2 bacterium GW2011_GWC1_41_48</name>
    <dbReference type="NCBI Taxonomy" id="1618344"/>
    <lineage>
        <taxon>Bacteria</taxon>
        <taxon>Bacteria division CPR2</taxon>
    </lineage>
</organism>
<evidence type="ECO:0000256" key="2">
    <source>
        <dbReference type="ARBA" id="ARBA00022679"/>
    </source>
</evidence>
<protein>
    <recommendedName>
        <fullName evidence="5">Release factor glutamine methyltransferase</fullName>
        <shortName evidence="5">RF MTase</shortName>
        <ecNumber evidence="5">2.1.1.297</ecNumber>
    </recommendedName>
    <alternativeName>
        <fullName evidence="5">N5-glutamine methyltransferase PrmC</fullName>
    </alternativeName>
    <alternativeName>
        <fullName evidence="5">Protein-(glutamine-N5) MTase PrmC</fullName>
    </alternativeName>
    <alternativeName>
        <fullName evidence="5">Protein-glutamine N-methyltransferase PrmC</fullName>
    </alternativeName>
</protein>
<feature type="binding site" evidence="5">
    <location>
        <begin position="147"/>
        <end position="151"/>
    </location>
    <ligand>
        <name>S-adenosyl-L-methionine</name>
        <dbReference type="ChEBI" id="CHEBI:59789"/>
    </ligand>
</feature>
<feature type="binding site" evidence="5">
    <location>
        <position position="212"/>
    </location>
    <ligand>
        <name>S-adenosyl-L-methionine</name>
        <dbReference type="ChEBI" id="CHEBI:59789"/>
    </ligand>
</feature>
<dbReference type="CDD" id="cd02440">
    <property type="entry name" value="AdoMet_MTases"/>
    <property type="match status" value="1"/>
</dbReference>
<dbReference type="PATRIC" id="fig|1618344.3.peg.936"/>
<keyword evidence="3 5" id="KW-0949">S-adenosyl-L-methionine</keyword>
<dbReference type="InterPro" id="IPR019874">
    <property type="entry name" value="RF_methyltr_PrmC"/>
</dbReference>
<comment type="caution">
    <text evidence="5">Lacks conserved residue(s) required for the propagation of feature annotation.</text>
</comment>
<name>A0A0G0Z701_UNCC2</name>
<gene>
    <name evidence="5" type="primary">prmC</name>
    <name evidence="8" type="ORF">UU65_C0004G0014</name>
</gene>
<evidence type="ECO:0000259" key="7">
    <source>
        <dbReference type="Pfam" id="PF17827"/>
    </source>
</evidence>
<dbReference type="InterPro" id="IPR007848">
    <property type="entry name" value="Small_mtfrase_dom"/>
</dbReference>
<dbReference type="NCBIfam" id="TIGR00536">
    <property type="entry name" value="hemK_fam"/>
    <property type="match status" value="1"/>
</dbReference>
<dbReference type="EC" id="2.1.1.297" evidence="5"/>
<feature type="domain" description="Methyltransferase small" evidence="6">
    <location>
        <begin position="142"/>
        <end position="229"/>
    </location>
</feature>
<evidence type="ECO:0000256" key="4">
    <source>
        <dbReference type="ARBA" id="ARBA00048391"/>
    </source>
</evidence>
<keyword evidence="1 5" id="KW-0489">Methyltransferase</keyword>
<dbReference type="AlphaFoldDB" id="A0A0G0Z701"/>
<reference evidence="8 9" key="1">
    <citation type="journal article" date="2015" name="Nature">
        <title>rRNA introns, odd ribosomes, and small enigmatic genomes across a large radiation of phyla.</title>
        <authorList>
            <person name="Brown C.T."/>
            <person name="Hug L.A."/>
            <person name="Thomas B.C."/>
            <person name="Sharon I."/>
            <person name="Castelle C.J."/>
            <person name="Singh A."/>
            <person name="Wilkins M.J."/>
            <person name="Williams K.H."/>
            <person name="Banfield J.F."/>
        </authorList>
    </citation>
    <scope>NUCLEOTIDE SEQUENCE [LARGE SCALE GENOMIC DNA]</scope>
</reference>
<dbReference type="Gene3D" id="3.40.50.150">
    <property type="entry name" value="Vaccinia Virus protein VP39"/>
    <property type="match status" value="1"/>
</dbReference>
<evidence type="ECO:0000256" key="1">
    <source>
        <dbReference type="ARBA" id="ARBA00022603"/>
    </source>
</evidence>
<dbReference type="Gene3D" id="1.10.8.10">
    <property type="entry name" value="DNA helicase RuvA subunit, C-terminal domain"/>
    <property type="match status" value="1"/>
</dbReference>
<evidence type="ECO:0000259" key="6">
    <source>
        <dbReference type="Pfam" id="PF05175"/>
    </source>
</evidence>
<feature type="binding site" evidence="5">
    <location>
        <position position="170"/>
    </location>
    <ligand>
        <name>S-adenosyl-L-methionine</name>
        <dbReference type="ChEBI" id="CHEBI:59789"/>
    </ligand>
</feature>
<dbReference type="InterPro" id="IPR050320">
    <property type="entry name" value="N5-glutamine_MTase"/>
</dbReference>
<dbReference type="PANTHER" id="PTHR18895:SF74">
    <property type="entry name" value="MTRF1L RELEASE FACTOR GLUTAMINE METHYLTRANSFERASE"/>
    <property type="match status" value="1"/>
</dbReference>
<dbReference type="GO" id="GO:0102559">
    <property type="term" value="F:peptide chain release factor N(5)-glutamine methyltransferase activity"/>
    <property type="evidence" value="ECO:0007669"/>
    <property type="project" value="UniProtKB-EC"/>
</dbReference>
<dbReference type="GO" id="GO:0032259">
    <property type="term" value="P:methylation"/>
    <property type="evidence" value="ECO:0007669"/>
    <property type="project" value="UniProtKB-KW"/>
</dbReference>
<evidence type="ECO:0000313" key="8">
    <source>
        <dbReference type="EMBL" id="KKS08803.1"/>
    </source>
</evidence>
<comment type="catalytic activity">
    <reaction evidence="4 5">
        <text>L-glutaminyl-[peptide chain release factor] + S-adenosyl-L-methionine = N(5)-methyl-L-glutaminyl-[peptide chain release factor] + S-adenosyl-L-homocysteine + H(+)</text>
        <dbReference type="Rhea" id="RHEA:42896"/>
        <dbReference type="Rhea" id="RHEA-COMP:10271"/>
        <dbReference type="Rhea" id="RHEA-COMP:10272"/>
        <dbReference type="ChEBI" id="CHEBI:15378"/>
        <dbReference type="ChEBI" id="CHEBI:30011"/>
        <dbReference type="ChEBI" id="CHEBI:57856"/>
        <dbReference type="ChEBI" id="CHEBI:59789"/>
        <dbReference type="ChEBI" id="CHEBI:61891"/>
        <dbReference type="EC" id="2.1.1.297"/>
    </reaction>
</comment>
<accession>A0A0G0Z701</accession>
<comment type="caution">
    <text evidence="8">The sequence shown here is derived from an EMBL/GenBank/DDBJ whole genome shotgun (WGS) entry which is preliminary data.</text>
</comment>
<keyword evidence="2 5" id="KW-0808">Transferase</keyword>
<feature type="domain" description="Release factor glutamine methyltransferase N-terminal" evidence="7">
    <location>
        <begin position="5"/>
        <end position="73"/>
    </location>
</feature>
<evidence type="ECO:0000256" key="5">
    <source>
        <dbReference type="HAMAP-Rule" id="MF_02126"/>
    </source>
</evidence>